<protein>
    <submittedName>
        <fullName evidence="2">TonB family protein</fullName>
    </submittedName>
</protein>
<dbReference type="Pfam" id="PF03544">
    <property type="entry name" value="TonB_C"/>
    <property type="match status" value="1"/>
</dbReference>
<dbReference type="Proteomes" id="UP000521017">
    <property type="component" value="Unassembled WGS sequence"/>
</dbReference>
<name>A0A7X0IZJ7_9SPHI</name>
<feature type="domain" description="TonB C-terminal" evidence="1">
    <location>
        <begin position="194"/>
        <end position="285"/>
    </location>
</feature>
<dbReference type="GO" id="GO:0055085">
    <property type="term" value="P:transmembrane transport"/>
    <property type="evidence" value="ECO:0007669"/>
    <property type="project" value="InterPro"/>
</dbReference>
<dbReference type="RefSeq" id="WP_184622296.1">
    <property type="nucleotide sequence ID" value="NZ_JACHCC010000001.1"/>
</dbReference>
<dbReference type="Gene3D" id="3.30.1150.10">
    <property type="match status" value="1"/>
</dbReference>
<gene>
    <name evidence="2" type="ORF">HDF25_000438</name>
</gene>
<organism evidence="2 3">
    <name type="scientific">Pedobacter cryoconitis</name>
    <dbReference type="NCBI Taxonomy" id="188932"/>
    <lineage>
        <taxon>Bacteria</taxon>
        <taxon>Pseudomonadati</taxon>
        <taxon>Bacteroidota</taxon>
        <taxon>Sphingobacteriia</taxon>
        <taxon>Sphingobacteriales</taxon>
        <taxon>Sphingobacteriaceae</taxon>
        <taxon>Pedobacter</taxon>
    </lineage>
</organism>
<dbReference type="InterPro" id="IPR051045">
    <property type="entry name" value="TonB-dependent_transducer"/>
</dbReference>
<dbReference type="GO" id="GO:0098797">
    <property type="term" value="C:plasma membrane protein complex"/>
    <property type="evidence" value="ECO:0007669"/>
    <property type="project" value="TreeGrafter"/>
</dbReference>
<evidence type="ECO:0000313" key="2">
    <source>
        <dbReference type="EMBL" id="MBB6498314.1"/>
    </source>
</evidence>
<dbReference type="SUPFAM" id="SSF74653">
    <property type="entry name" value="TolA/TonB C-terminal domain"/>
    <property type="match status" value="1"/>
</dbReference>
<dbReference type="GO" id="GO:0031992">
    <property type="term" value="F:energy transducer activity"/>
    <property type="evidence" value="ECO:0007669"/>
    <property type="project" value="TreeGrafter"/>
</dbReference>
<dbReference type="PANTHER" id="PTHR33446">
    <property type="entry name" value="PROTEIN TONB-RELATED"/>
    <property type="match status" value="1"/>
</dbReference>
<reference evidence="2 3" key="1">
    <citation type="submission" date="2020-08" db="EMBL/GenBank/DDBJ databases">
        <title>Genomic Encyclopedia of Type Strains, Phase IV (KMG-V): Genome sequencing to study the core and pangenomes of soil and plant-associated prokaryotes.</title>
        <authorList>
            <person name="Whitman W."/>
        </authorList>
    </citation>
    <scope>NUCLEOTIDE SEQUENCE [LARGE SCALE GENOMIC DNA]</scope>
    <source>
        <strain evidence="2 3">M2T3</strain>
    </source>
</reference>
<evidence type="ECO:0000259" key="1">
    <source>
        <dbReference type="PROSITE" id="PS52015"/>
    </source>
</evidence>
<dbReference type="InterPro" id="IPR037682">
    <property type="entry name" value="TonB_C"/>
</dbReference>
<dbReference type="PROSITE" id="PS52015">
    <property type="entry name" value="TONB_CTD"/>
    <property type="match status" value="1"/>
</dbReference>
<accession>A0A7X0IZJ7</accession>
<sequence length="285" mass="32136">MLQKKSLLYRYGFIFFFTLISLPVVAHDAQKRDKPHHLFSVNPDWDKFYVFLKTNIKYPKDARYADLSGTNQYKFSVENGLVKNITSVYESDGIGFGTEIGKVLLSYHDFKSSQNGNYTIQISFELTGSAHALKNQGLRPVAGYKPLDKIIILALGKKDQEKYVNQIADPGQGPVNNNDQEVYVTTETKPYFPGGLDKFDSYVKSVAKHPEKAKDFNMEAKVFLSFVVEKNGEITDVRILRDPGLGFGDEAARVMKTSPKWVPATTDGQIVRANYRVPITFPVSQ</sequence>
<proteinExistence type="predicted"/>
<evidence type="ECO:0000313" key="3">
    <source>
        <dbReference type="Proteomes" id="UP000521017"/>
    </source>
</evidence>
<dbReference type="AlphaFoldDB" id="A0A7X0IZJ7"/>
<dbReference type="EMBL" id="JACHCC010000001">
    <property type="protein sequence ID" value="MBB6498314.1"/>
    <property type="molecule type" value="Genomic_DNA"/>
</dbReference>
<comment type="caution">
    <text evidence="2">The sequence shown here is derived from an EMBL/GenBank/DDBJ whole genome shotgun (WGS) entry which is preliminary data.</text>
</comment>
<dbReference type="PANTHER" id="PTHR33446:SF2">
    <property type="entry name" value="PROTEIN TONB"/>
    <property type="match status" value="1"/>
</dbReference>